<evidence type="ECO:0000256" key="3">
    <source>
        <dbReference type="ARBA" id="ARBA00022519"/>
    </source>
</evidence>
<keyword evidence="6 7" id="KW-0472">Membrane</keyword>
<evidence type="ECO:0000259" key="8">
    <source>
        <dbReference type="Pfam" id="PF06808"/>
    </source>
</evidence>
<evidence type="ECO:0000256" key="4">
    <source>
        <dbReference type="ARBA" id="ARBA00022692"/>
    </source>
</evidence>
<feature type="transmembrane region" description="Helical" evidence="7">
    <location>
        <begin position="363"/>
        <end position="388"/>
    </location>
</feature>
<keyword evidence="2" id="KW-1003">Cell membrane</keyword>
<sequence length="432" mass="46177">MSTDLVAVIGFVALFALMLLRVPVGMAMGLVGVVGYSYVVGVWPALKLVGQTSLRTVSDYTFGVIPMFMLMGAIVTVSGVSRELFKAANSMIGHMRGGLGAATVLACGGFAAISGSSVATAATFSNVAYPEMRRFKYPESFSTGVIAAGGTLGAMLPPSTVLAVYAILTEQDIGKLFMAGIIPGLLAMAMYVLTIAIIVRVRPDWLPRGEQKPWRERFADLKSVWAPLALFIFVIGGLYGGFFTPTEAGGVGATGAFLLGIARRRLDRAKIREALLSATRTAAAVFTVLIGALLFGYFLTVTQTPQKITDFLVHLGIGRYGVLVVLMLMYLALGCLMDAMAMIILTVPIVFPVITHLGFDPIWFGIVIVMTVELGLITPPVGMNVFVIKSVVDRVSFATIFRGVAPFVLTDIIRLAIIIAFPVLAMWLPSRM</sequence>
<dbReference type="NCBIfam" id="TIGR00786">
    <property type="entry name" value="dctM"/>
    <property type="match status" value="1"/>
</dbReference>
<feature type="transmembrane region" description="Helical" evidence="7">
    <location>
        <begin position="6"/>
        <end position="39"/>
    </location>
</feature>
<keyword evidence="5 7" id="KW-1133">Transmembrane helix</keyword>
<proteinExistence type="inferred from homology"/>
<keyword evidence="10" id="KW-1185">Reference proteome</keyword>
<accession>A0ABT7N773</accession>
<feature type="transmembrane region" description="Helical" evidence="7">
    <location>
        <begin position="100"/>
        <end position="124"/>
    </location>
</feature>
<keyword evidence="3 7" id="KW-0997">Cell inner membrane</keyword>
<protein>
    <recommendedName>
        <fullName evidence="7">TRAP transporter large permease protein</fullName>
    </recommendedName>
</protein>
<keyword evidence="4 7" id="KW-0812">Transmembrane</keyword>
<dbReference type="InterPro" id="IPR004681">
    <property type="entry name" value="TRAP_DctM"/>
</dbReference>
<feature type="transmembrane region" description="Helical" evidence="7">
    <location>
        <begin position="339"/>
        <end position="357"/>
    </location>
</feature>
<feature type="transmembrane region" description="Helical" evidence="7">
    <location>
        <begin position="223"/>
        <end position="242"/>
    </location>
</feature>
<gene>
    <name evidence="9" type="ORF">QTH91_04810</name>
</gene>
<feature type="domain" description="TRAP C4-dicarboxylate transport system permease DctM subunit" evidence="8">
    <location>
        <begin position="11"/>
        <end position="423"/>
    </location>
</feature>
<comment type="function">
    <text evidence="7">Part of the tripartite ATP-independent periplasmic (TRAP) transport system.</text>
</comment>
<evidence type="ECO:0000256" key="7">
    <source>
        <dbReference type="RuleBase" id="RU369079"/>
    </source>
</evidence>
<dbReference type="Pfam" id="PF06808">
    <property type="entry name" value="DctM"/>
    <property type="match status" value="1"/>
</dbReference>
<dbReference type="PIRSF" id="PIRSF006066">
    <property type="entry name" value="HI0050"/>
    <property type="match status" value="1"/>
</dbReference>
<evidence type="ECO:0000256" key="1">
    <source>
        <dbReference type="ARBA" id="ARBA00004429"/>
    </source>
</evidence>
<dbReference type="PANTHER" id="PTHR33362">
    <property type="entry name" value="SIALIC ACID TRAP TRANSPORTER PERMEASE PROTEIN SIAT-RELATED"/>
    <property type="match status" value="1"/>
</dbReference>
<dbReference type="InterPro" id="IPR010656">
    <property type="entry name" value="DctM"/>
</dbReference>
<feature type="transmembrane region" description="Helical" evidence="7">
    <location>
        <begin position="180"/>
        <end position="202"/>
    </location>
</feature>
<dbReference type="Proteomes" id="UP001174908">
    <property type="component" value="Unassembled WGS sequence"/>
</dbReference>
<dbReference type="RefSeq" id="WP_286658876.1">
    <property type="nucleotide sequence ID" value="NZ_JASZYV010000001.1"/>
</dbReference>
<organism evidence="9 10">
    <name type="scientific">Variovorax dokdonensis</name>
    <dbReference type="NCBI Taxonomy" id="344883"/>
    <lineage>
        <taxon>Bacteria</taxon>
        <taxon>Pseudomonadati</taxon>
        <taxon>Pseudomonadota</taxon>
        <taxon>Betaproteobacteria</taxon>
        <taxon>Burkholderiales</taxon>
        <taxon>Comamonadaceae</taxon>
        <taxon>Variovorax</taxon>
    </lineage>
</organism>
<comment type="subunit">
    <text evidence="7">The complex comprises the extracytoplasmic solute receptor protein and the two transmembrane proteins.</text>
</comment>
<reference evidence="9" key="1">
    <citation type="submission" date="2023-06" db="EMBL/GenBank/DDBJ databases">
        <authorList>
            <person name="Jiang Y."/>
            <person name="Liu Q."/>
        </authorList>
    </citation>
    <scope>NUCLEOTIDE SEQUENCE</scope>
    <source>
        <strain evidence="9">CGMCC 1.12089</strain>
    </source>
</reference>
<name>A0ABT7N773_9BURK</name>
<feature type="transmembrane region" description="Helical" evidence="7">
    <location>
        <begin position="311"/>
        <end position="332"/>
    </location>
</feature>
<feature type="transmembrane region" description="Helical" evidence="7">
    <location>
        <begin position="145"/>
        <end position="168"/>
    </location>
</feature>
<feature type="transmembrane region" description="Helical" evidence="7">
    <location>
        <begin position="248"/>
        <end position="266"/>
    </location>
</feature>
<feature type="transmembrane region" description="Helical" evidence="7">
    <location>
        <begin position="278"/>
        <end position="299"/>
    </location>
</feature>
<evidence type="ECO:0000256" key="2">
    <source>
        <dbReference type="ARBA" id="ARBA00022475"/>
    </source>
</evidence>
<dbReference type="EMBL" id="JASZYV010000001">
    <property type="protein sequence ID" value="MDM0043796.1"/>
    <property type="molecule type" value="Genomic_DNA"/>
</dbReference>
<evidence type="ECO:0000313" key="9">
    <source>
        <dbReference type="EMBL" id="MDM0043796.1"/>
    </source>
</evidence>
<feature type="transmembrane region" description="Helical" evidence="7">
    <location>
        <begin position="400"/>
        <end position="428"/>
    </location>
</feature>
<comment type="subcellular location">
    <subcellularLocation>
        <location evidence="1 7">Cell inner membrane</location>
        <topology evidence="1 7">Multi-pass membrane protein</topology>
    </subcellularLocation>
</comment>
<comment type="caution">
    <text evidence="9">The sequence shown here is derived from an EMBL/GenBank/DDBJ whole genome shotgun (WGS) entry which is preliminary data.</text>
</comment>
<evidence type="ECO:0000256" key="5">
    <source>
        <dbReference type="ARBA" id="ARBA00022989"/>
    </source>
</evidence>
<keyword evidence="7" id="KW-0813">Transport</keyword>
<evidence type="ECO:0000313" key="10">
    <source>
        <dbReference type="Proteomes" id="UP001174908"/>
    </source>
</evidence>
<evidence type="ECO:0000256" key="6">
    <source>
        <dbReference type="ARBA" id="ARBA00023136"/>
    </source>
</evidence>
<comment type="similarity">
    <text evidence="7">Belongs to the TRAP transporter large permease family.</text>
</comment>
<feature type="transmembrane region" description="Helical" evidence="7">
    <location>
        <begin position="60"/>
        <end position="80"/>
    </location>
</feature>
<dbReference type="PANTHER" id="PTHR33362:SF5">
    <property type="entry name" value="C4-DICARBOXYLATE TRAP TRANSPORTER LARGE PERMEASE PROTEIN DCTM"/>
    <property type="match status" value="1"/>
</dbReference>